<feature type="domain" description="HTH luxR-type" evidence="4">
    <location>
        <begin position="189"/>
        <end position="254"/>
    </location>
</feature>
<name>A0A9E2W575_9BACT</name>
<keyword evidence="1" id="KW-0805">Transcription regulation</keyword>
<dbReference type="CDD" id="cd06170">
    <property type="entry name" value="LuxR_C_like"/>
    <property type="match status" value="1"/>
</dbReference>
<comment type="caution">
    <text evidence="5">The sequence shown here is derived from an EMBL/GenBank/DDBJ whole genome shotgun (WGS) entry which is preliminary data.</text>
</comment>
<dbReference type="PANTHER" id="PTHR44688">
    <property type="entry name" value="DNA-BINDING TRANSCRIPTIONAL ACTIVATOR DEVR_DOSR"/>
    <property type="match status" value="1"/>
</dbReference>
<evidence type="ECO:0000256" key="3">
    <source>
        <dbReference type="ARBA" id="ARBA00023163"/>
    </source>
</evidence>
<dbReference type="GO" id="GO:0003677">
    <property type="term" value="F:DNA binding"/>
    <property type="evidence" value="ECO:0007669"/>
    <property type="project" value="UniProtKB-KW"/>
</dbReference>
<protein>
    <submittedName>
        <fullName evidence="5">LuxR C-terminal-related transcriptional regulator</fullName>
    </submittedName>
</protein>
<keyword evidence="6" id="KW-1185">Reference proteome</keyword>
<proteinExistence type="predicted"/>
<dbReference type="Pfam" id="PF00196">
    <property type="entry name" value="GerE"/>
    <property type="match status" value="1"/>
</dbReference>
<dbReference type="SMART" id="SM00421">
    <property type="entry name" value="HTH_LUXR"/>
    <property type="match status" value="1"/>
</dbReference>
<dbReference type="EMBL" id="JAHSPG010000011">
    <property type="protein sequence ID" value="MBV4358353.1"/>
    <property type="molecule type" value="Genomic_DNA"/>
</dbReference>
<evidence type="ECO:0000256" key="2">
    <source>
        <dbReference type="ARBA" id="ARBA00023125"/>
    </source>
</evidence>
<dbReference type="RefSeq" id="WP_217792022.1">
    <property type="nucleotide sequence ID" value="NZ_JAHSPG010000011.1"/>
</dbReference>
<dbReference type="AlphaFoldDB" id="A0A9E2W575"/>
<evidence type="ECO:0000259" key="4">
    <source>
        <dbReference type="PROSITE" id="PS50043"/>
    </source>
</evidence>
<sequence length="271" mass="31302">MQSFRSTFYQLNEEKVHVDLHTNTQQLLQEISGANNSLAKAPSSFLFILDKNQYEYFYLDGNAKNVLAGNHFPENNPMIELHWNTDDEKVLLEKIFPTIDYLCRKNHCEKDKLTFSFNFRVFSKSGTERIFIQNISFLNNFSKESPLHFVGTFTDITHFKYDNKIIFVAEINSADNHSCELITRDVFSPDQNTVHLTKREIEVLKCINDGLSSKQIADKLFASLNTINNHRKNILKKTHTKNTSELISFALKQGLLQVWLLVDSCWLLAGA</sequence>
<evidence type="ECO:0000256" key="1">
    <source>
        <dbReference type="ARBA" id="ARBA00023015"/>
    </source>
</evidence>
<gene>
    <name evidence="5" type="ORF">KTO63_14405</name>
</gene>
<evidence type="ECO:0000313" key="6">
    <source>
        <dbReference type="Proteomes" id="UP000812270"/>
    </source>
</evidence>
<reference evidence="5" key="1">
    <citation type="submission" date="2021-06" db="EMBL/GenBank/DDBJ databases">
        <authorList>
            <person name="Huq M.A."/>
        </authorList>
    </citation>
    <scope>NUCLEOTIDE SEQUENCE</scope>
    <source>
        <strain evidence="5">MAH-26</strain>
    </source>
</reference>
<organism evidence="5 6">
    <name type="scientific">Pinibacter aurantiacus</name>
    <dbReference type="NCBI Taxonomy" id="2851599"/>
    <lineage>
        <taxon>Bacteria</taxon>
        <taxon>Pseudomonadati</taxon>
        <taxon>Bacteroidota</taxon>
        <taxon>Chitinophagia</taxon>
        <taxon>Chitinophagales</taxon>
        <taxon>Chitinophagaceae</taxon>
        <taxon>Pinibacter</taxon>
    </lineage>
</organism>
<evidence type="ECO:0000313" key="5">
    <source>
        <dbReference type="EMBL" id="MBV4358353.1"/>
    </source>
</evidence>
<dbReference type="Proteomes" id="UP000812270">
    <property type="component" value="Unassembled WGS sequence"/>
</dbReference>
<accession>A0A9E2W575</accession>
<dbReference type="InterPro" id="IPR000792">
    <property type="entry name" value="Tscrpt_reg_LuxR_C"/>
</dbReference>
<keyword evidence="2" id="KW-0238">DNA-binding</keyword>
<dbReference type="GO" id="GO:0006355">
    <property type="term" value="P:regulation of DNA-templated transcription"/>
    <property type="evidence" value="ECO:0007669"/>
    <property type="project" value="InterPro"/>
</dbReference>
<keyword evidence="3" id="KW-0804">Transcription</keyword>
<dbReference type="PROSITE" id="PS50043">
    <property type="entry name" value="HTH_LUXR_2"/>
    <property type="match status" value="1"/>
</dbReference>
<dbReference type="PANTHER" id="PTHR44688:SF16">
    <property type="entry name" value="DNA-BINDING TRANSCRIPTIONAL ACTIVATOR DEVR_DOSR"/>
    <property type="match status" value="1"/>
</dbReference>